<accession>A0A179FKV3</accession>
<evidence type="ECO:0000256" key="1">
    <source>
        <dbReference type="SAM" id="MobiDB-lite"/>
    </source>
</evidence>
<sequence>MLHRHWTGQNSSAGAVGHCHSITNLAEKSRLGIDIFECIHGWTLASNTESDKAGLNWSGILAGLDPTLKKPKSSGLNWLTWCVHTKYLDQTRLGLKSAAAISTGPQAKALSVVTCLRGCGSQTRPDQLETLPVKCPSWSTPVSSSLPSQTARQTTHPPPSTSASNPSFFYPNSYSTHAHGHTSVSRHQQRVSSAGLWPCPSSRWLKVNLVDICLLTPF</sequence>
<organism evidence="2 3">
    <name type="scientific">Pochonia chlamydosporia 170</name>
    <dbReference type="NCBI Taxonomy" id="1380566"/>
    <lineage>
        <taxon>Eukaryota</taxon>
        <taxon>Fungi</taxon>
        <taxon>Dikarya</taxon>
        <taxon>Ascomycota</taxon>
        <taxon>Pezizomycotina</taxon>
        <taxon>Sordariomycetes</taxon>
        <taxon>Hypocreomycetidae</taxon>
        <taxon>Hypocreales</taxon>
        <taxon>Clavicipitaceae</taxon>
        <taxon>Pochonia</taxon>
    </lineage>
</organism>
<reference evidence="2 3" key="1">
    <citation type="journal article" date="2016" name="PLoS Pathog.">
        <title>Biosynthesis of antibiotic leucinostatins in bio-control fungus Purpureocillium lilacinum and their inhibition on phytophthora revealed by genome mining.</title>
        <authorList>
            <person name="Wang G."/>
            <person name="Liu Z."/>
            <person name="Lin R."/>
            <person name="Li E."/>
            <person name="Mao Z."/>
            <person name="Ling J."/>
            <person name="Yang Y."/>
            <person name="Yin W.B."/>
            <person name="Xie B."/>
        </authorList>
    </citation>
    <scope>NUCLEOTIDE SEQUENCE [LARGE SCALE GENOMIC DNA]</scope>
    <source>
        <strain evidence="2">170</strain>
    </source>
</reference>
<gene>
    <name evidence="2" type="ORF">VFPPC_15955</name>
</gene>
<feature type="region of interest" description="Disordered" evidence="1">
    <location>
        <begin position="137"/>
        <end position="166"/>
    </location>
</feature>
<protein>
    <submittedName>
        <fullName evidence="2">Uncharacterized protein</fullName>
    </submittedName>
</protein>
<proteinExistence type="predicted"/>
<keyword evidence="3" id="KW-1185">Reference proteome</keyword>
<dbReference type="Proteomes" id="UP000078397">
    <property type="component" value="Unassembled WGS sequence"/>
</dbReference>
<evidence type="ECO:0000313" key="2">
    <source>
        <dbReference type="EMBL" id="OAQ65841.1"/>
    </source>
</evidence>
<dbReference type="AlphaFoldDB" id="A0A179FKV3"/>
<evidence type="ECO:0000313" key="3">
    <source>
        <dbReference type="Proteomes" id="UP000078397"/>
    </source>
</evidence>
<dbReference type="RefSeq" id="XP_018142928.1">
    <property type="nucleotide sequence ID" value="XM_018293708.1"/>
</dbReference>
<name>A0A179FKV3_METCM</name>
<feature type="compositionally biased region" description="Low complexity" evidence="1">
    <location>
        <begin position="137"/>
        <end position="148"/>
    </location>
</feature>
<comment type="caution">
    <text evidence="2">The sequence shown here is derived from an EMBL/GenBank/DDBJ whole genome shotgun (WGS) entry which is preliminary data.</text>
</comment>
<dbReference type="KEGG" id="pchm:VFPPC_15955"/>
<feature type="compositionally biased region" description="Polar residues" evidence="1">
    <location>
        <begin position="149"/>
        <end position="166"/>
    </location>
</feature>
<dbReference type="GeneID" id="28857702"/>
<dbReference type="EMBL" id="LSBJ02000004">
    <property type="protein sequence ID" value="OAQ65841.1"/>
    <property type="molecule type" value="Genomic_DNA"/>
</dbReference>